<dbReference type="SUPFAM" id="SSF53098">
    <property type="entry name" value="Ribonuclease H-like"/>
    <property type="match status" value="1"/>
</dbReference>
<dbReference type="InterPro" id="IPR029472">
    <property type="entry name" value="Copia-like_N"/>
</dbReference>
<dbReference type="SUPFAM" id="SSF56672">
    <property type="entry name" value="DNA/RNA polymerases"/>
    <property type="match status" value="1"/>
</dbReference>
<dbReference type="InterPro" id="IPR001584">
    <property type="entry name" value="Integrase_cat-core"/>
</dbReference>
<proteinExistence type="predicted"/>
<evidence type="ECO:0000259" key="2">
    <source>
        <dbReference type="PROSITE" id="PS50994"/>
    </source>
</evidence>
<feature type="region of interest" description="Disordered" evidence="1">
    <location>
        <begin position="288"/>
        <end position="316"/>
    </location>
</feature>
<gene>
    <name evidence="3" type="ORF">FSB_LOCUS5529</name>
</gene>
<name>A0A2N9EF99_FAGSY</name>
<feature type="region of interest" description="Disordered" evidence="1">
    <location>
        <begin position="717"/>
        <end position="737"/>
    </location>
</feature>
<feature type="domain" description="Integrase catalytic" evidence="2">
    <location>
        <begin position="446"/>
        <end position="612"/>
    </location>
</feature>
<reference evidence="3" key="1">
    <citation type="submission" date="2018-02" db="EMBL/GenBank/DDBJ databases">
        <authorList>
            <person name="Cohen D.B."/>
            <person name="Kent A.D."/>
        </authorList>
    </citation>
    <scope>NUCLEOTIDE SEQUENCE</scope>
</reference>
<organism evidence="3">
    <name type="scientific">Fagus sylvatica</name>
    <name type="common">Beechnut</name>
    <dbReference type="NCBI Taxonomy" id="28930"/>
    <lineage>
        <taxon>Eukaryota</taxon>
        <taxon>Viridiplantae</taxon>
        <taxon>Streptophyta</taxon>
        <taxon>Embryophyta</taxon>
        <taxon>Tracheophyta</taxon>
        <taxon>Spermatophyta</taxon>
        <taxon>Magnoliopsida</taxon>
        <taxon>eudicotyledons</taxon>
        <taxon>Gunneridae</taxon>
        <taxon>Pentapetalae</taxon>
        <taxon>rosids</taxon>
        <taxon>fabids</taxon>
        <taxon>Fagales</taxon>
        <taxon>Fagaceae</taxon>
        <taxon>Fagus</taxon>
    </lineage>
</organism>
<dbReference type="InterPro" id="IPR036397">
    <property type="entry name" value="RNaseH_sf"/>
</dbReference>
<dbReference type="Pfam" id="PF14244">
    <property type="entry name" value="Retrotran_gag_3"/>
    <property type="match status" value="1"/>
</dbReference>
<sequence>MSEVPPKSSAAPPVSSTVMTQLDNMSMQMTSNKLDGTNYSAWSQFVELYVTGKGKLGYLTGEKIKPAISDPSFSTWVEENAMLMSWLLNSMTPDINASFLRLPTAHDIWDAVAQTYFTGNDASQIYELRRKAHETRQQGKSLASYFSALQTIWQELDFLNPYDMESAKDTATLKTRIENERVYDFLAGLDPGFDQIRVQVLAQDPTPNLRSTYAFVRREELRQAAMLASPPHESSALITIQDSPSALVSSGSWKPEDKESLFCTHCKGTKHTRETCFKLNGYPDWFRKKGEGSSRHKGGKTESRAHTTTVHTPQPQYSQAQVDHILKEYAQRLSQKDASCSLANTGSTDHMTHESSNFSSYNTHPSKRCVKTANGSSSAVSGDLLTGTMIGLGRERDGLYYLDLNWHAKEDTGQVHQVVGSSTSEAQICCLLAKHHRTSFHPSFNKSSVPFSIIHSDVWGPSRVTNRSNTKWFVSFIDDCTRVSWVYLLKEKSEVISIFQSFHQMILTQFNTRVQVLRSDNGGEYFKKELSAYFHAYGIIHQTSCVDTPQQNGVAERKNRHLLEVARSLMFAMNVPKSFWGDAVLTAAYLINRMPSKVLQFQTPLQSLSKTHSLPTLLQIPPKVFGCVCYVHIHKQHRSKLDPRAQKCIFLGYSTTQKGYKCYHPPSTKILVSMDVTFLEDQAYFSGGDLEHSLQGENLQSEEKSWNVLPTLELNSVPSSVPSSGPALDSREQASLDQSNDQLVVPVTGNPEIVSSLEPTTPVDSHVDDSNMPIALRKSTRTCPSIYRYPISNYVSSHRLSPSCKAFANQLSSVSIPKNLQEALNNPRWKAAMVEEMEALQKNSTWKLVELPKDKKTVGCKWVFTVKHKADGSIERFKARLVAKGYTQTYGIDYQETFAPVAKINTIRVLLSLAANLEWPLQQFDVKNAFLHGDLEEEVYMDFPPGFSTSSESGKSQSDHTLFLKHSNEGKVTALIVYVDDIVVTGNDIMEMGKLKTYLAKEFEIKDLGTLRYFLGIEVARSKEGIFVSQRKYVLDLLVETGMLACKPIDTPIEQNHRLGEDVDDTPVDRERYQKLVGKLIYLSHTRPDIAFAVSVVSQFMHAPCEKHMEAVYRILRYLKSAPGKGLMLYKNGHLEVEGYTDADWAGSITDRRSTSGYCTFVGGNLVTWRSKKQSVVARSSAEAEFRAMAHGICEMLWLKAMLKELGVHSKDPMKLYCDNKAAISIAHNPVQHDRTKHVEVDRHFIKEKLTEGLICTPFVRTENQLADILTKGRIFPKAGVRHLGAPTSDHRPILLDTHLEKCNLKRPFRFEAMWTKDESSFGVVERAWGINVEGSQSFKLAKKIKRVTYDLKAWNRACFGCAKTKIKELESMIEEVRGRVPSKENLELEAALCFELDEWLEKEEDKLVDSSQVAFVPNRWITENVVLAQEVIHSFKLMKRKRGYLGVKLDFNKAYDQMEWSFLDKVLRAYGFSDKVLLLLGPGRVLKMPSPSSLRELVDWWEMVNSPWCGMTHGFQISRDLSLSRKEVAKALWFGSSRGIKSESLPICHGANLGSSIKDLLRILSRSFVEHWNASKKGSPSPKSRSVCAWKRPVYGQIKLNCDAAVGHSHAVIVVVARDWRRSLVFSCSKKVNTNVLVQAEVEALRWFACLALN</sequence>
<dbReference type="InterPro" id="IPR057670">
    <property type="entry name" value="SH3_retrovirus"/>
</dbReference>
<dbReference type="InterPro" id="IPR043502">
    <property type="entry name" value="DNA/RNA_pol_sf"/>
</dbReference>
<feature type="compositionally biased region" description="Basic and acidic residues" evidence="1">
    <location>
        <begin position="288"/>
        <end position="305"/>
    </location>
</feature>
<dbReference type="InterPro" id="IPR013103">
    <property type="entry name" value="RVT_2"/>
</dbReference>
<dbReference type="GO" id="GO:0003676">
    <property type="term" value="F:nucleic acid binding"/>
    <property type="evidence" value="ECO:0007669"/>
    <property type="project" value="InterPro"/>
</dbReference>
<evidence type="ECO:0000313" key="3">
    <source>
        <dbReference type="EMBL" id="SPC77647.1"/>
    </source>
</evidence>
<dbReference type="Pfam" id="PF07727">
    <property type="entry name" value="RVT_2"/>
    <property type="match status" value="2"/>
</dbReference>
<dbReference type="Pfam" id="PF00665">
    <property type="entry name" value="rve"/>
    <property type="match status" value="1"/>
</dbReference>
<dbReference type="PANTHER" id="PTHR11439:SF463">
    <property type="entry name" value="REVERSE TRANSCRIPTASE TY1_COPIA-TYPE DOMAIN-CONTAINING PROTEIN"/>
    <property type="match status" value="1"/>
</dbReference>
<feature type="compositionally biased region" description="Polar residues" evidence="1">
    <location>
        <begin position="306"/>
        <end position="316"/>
    </location>
</feature>
<evidence type="ECO:0000256" key="1">
    <source>
        <dbReference type="SAM" id="MobiDB-lite"/>
    </source>
</evidence>
<dbReference type="Pfam" id="PF25597">
    <property type="entry name" value="SH3_retrovirus"/>
    <property type="match status" value="1"/>
</dbReference>
<dbReference type="PANTHER" id="PTHR11439">
    <property type="entry name" value="GAG-POL-RELATED RETROTRANSPOSON"/>
    <property type="match status" value="1"/>
</dbReference>
<accession>A0A2N9EF99</accession>
<dbReference type="CDD" id="cd09272">
    <property type="entry name" value="RNase_HI_RT_Ty1"/>
    <property type="match status" value="1"/>
</dbReference>
<dbReference type="GO" id="GO:0015074">
    <property type="term" value="P:DNA integration"/>
    <property type="evidence" value="ECO:0007669"/>
    <property type="project" value="InterPro"/>
</dbReference>
<dbReference type="Gene3D" id="3.30.420.10">
    <property type="entry name" value="Ribonuclease H-like superfamily/Ribonuclease H"/>
    <property type="match status" value="1"/>
</dbReference>
<dbReference type="InterPro" id="IPR012337">
    <property type="entry name" value="RNaseH-like_sf"/>
</dbReference>
<protein>
    <recommendedName>
        <fullName evidence="2">Integrase catalytic domain-containing protein</fullName>
    </recommendedName>
</protein>
<dbReference type="EMBL" id="OIVN01000285">
    <property type="protein sequence ID" value="SPC77647.1"/>
    <property type="molecule type" value="Genomic_DNA"/>
</dbReference>
<feature type="region of interest" description="Disordered" evidence="1">
    <location>
        <begin position="344"/>
        <end position="364"/>
    </location>
</feature>
<dbReference type="PROSITE" id="PS50994">
    <property type="entry name" value="INTEGRASE"/>
    <property type="match status" value="1"/>
</dbReference>